<feature type="region of interest" description="Disordered" evidence="1">
    <location>
        <begin position="1"/>
        <end position="22"/>
    </location>
</feature>
<gene>
    <name evidence="2" type="ORF">LIER_18536</name>
</gene>
<dbReference type="AlphaFoldDB" id="A0AAV3QGX8"/>
<feature type="compositionally biased region" description="Basic and acidic residues" evidence="1">
    <location>
        <begin position="1"/>
        <end position="11"/>
    </location>
</feature>
<evidence type="ECO:0000256" key="1">
    <source>
        <dbReference type="SAM" id="MobiDB-lite"/>
    </source>
</evidence>
<reference evidence="2 3" key="1">
    <citation type="submission" date="2024-01" db="EMBL/GenBank/DDBJ databases">
        <title>The complete chloroplast genome sequence of Lithospermum erythrorhizon: insights into the phylogenetic relationship among Boraginaceae species and the maternal lineages of purple gromwells.</title>
        <authorList>
            <person name="Okada T."/>
            <person name="Watanabe K."/>
        </authorList>
    </citation>
    <scope>NUCLEOTIDE SEQUENCE [LARGE SCALE GENOMIC DNA]</scope>
</reference>
<dbReference type="EMBL" id="BAABME010004457">
    <property type="protein sequence ID" value="GAA0162446.1"/>
    <property type="molecule type" value="Genomic_DNA"/>
</dbReference>
<accession>A0AAV3QGX8</accession>
<proteinExistence type="predicted"/>
<feature type="compositionally biased region" description="Basic residues" evidence="1">
    <location>
        <begin position="65"/>
        <end position="74"/>
    </location>
</feature>
<feature type="compositionally biased region" description="Low complexity" evidence="1">
    <location>
        <begin position="81"/>
        <end position="95"/>
    </location>
</feature>
<feature type="region of interest" description="Disordered" evidence="1">
    <location>
        <begin position="46"/>
        <end position="95"/>
    </location>
</feature>
<protein>
    <submittedName>
        <fullName evidence="2">Uncharacterized protein</fullName>
    </submittedName>
</protein>
<evidence type="ECO:0000313" key="2">
    <source>
        <dbReference type="EMBL" id="GAA0162446.1"/>
    </source>
</evidence>
<name>A0AAV3QGX8_LITER</name>
<keyword evidence="3" id="KW-1185">Reference proteome</keyword>
<evidence type="ECO:0000313" key="3">
    <source>
        <dbReference type="Proteomes" id="UP001454036"/>
    </source>
</evidence>
<dbReference type="Proteomes" id="UP001454036">
    <property type="component" value="Unassembled WGS sequence"/>
</dbReference>
<comment type="caution">
    <text evidence="2">The sequence shown here is derived from an EMBL/GenBank/DDBJ whole genome shotgun (WGS) entry which is preliminary data.</text>
</comment>
<organism evidence="2 3">
    <name type="scientific">Lithospermum erythrorhizon</name>
    <name type="common">Purple gromwell</name>
    <name type="synonym">Lithospermum officinale var. erythrorhizon</name>
    <dbReference type="NCBI Taxonomy" id="34254"/>
    <lineage>
        <taxon>Eukaryota</taxon>
        <taxon>Viridiplantae</taxon>
        <taxon>Streptophyta</taxon>
        <taxon>Embryophyta</taxon>
        <taxon>Tracheophyta</taxon>
        <taxon>Spermatophyta</taxon>
        <taxon>Magnoliopsida</taxon>
        <taxon>eudicotyledons</taxon>
        <taxon>Gunneridae</taxon>
        <taxon>Pentapetalae</taxon>
        <taxon>asterids</taxon>
        <taxon>lamiids</taxon>
        <taxon>Boraginales</taxon>
        <taxon>Boraginaceae</taxon>
        <taxon>Boraginoideae</taxon>
        <taxon>Lithospermeae</taxon>
        <taxon>Lithospermum</taxon>
    </lineage>
</organism>
<sequence length="95" mass="11523">MSLHEENRENEGNIPQHDALQQRPMFPHEIEAEIQRRVVEQLQKERTMQSSRYSHHSRHQDMSKVVKHSRRITTKGRGIIQRPQYPQRYLQRSIQ</sequence>